<evidence type="ECO:0000256" key="1">
    <source>
        <dbReference type="SAM" id="MobiDB-lite"/>
    </source>
</evidence>
<comment type="caution">
    <text evidence="3">The sequence shown here is derived from an EMBL/GenBank/DDBJ whole genome shotgun (WGS) entry which is preliminary data.</text>
</comment>
<keyword evidence="2" id="KW-1133">Transmembrane helix</keyword>
<feature type="compositionally biased region" description="Basic and acidic residues" evidence="1">
    <location>
        <begin position="890"/>
        <end position="900"/>
    </location>
</feature>
<feature type="region of interest" description="Disordered" evidence="1">
    <location>
        <begin position="1406"/>
        <end position="1426"/>
    </location>
</feature>
<dbReference type="Proteomes" id="UP001152795">
    <property type="component" value="Unassembled WGS sequence"/>
</dbReference>
<gene>
    <name evidence="3" type="ORF">PACLA_8A040800</name>
</gene>
<feature type="compositionally biased region" description="Basic residues" evidence="1">
    <location>
        <begin position="907"/>
        <end position="916"/>
    </location>
</feature>
<evidence type="ECO:0008006" key="5">
    <source>
        <dbReference type="Google" id="ProtNLM"/>
    </source>
</evidence>
<feature type="compositionally biased region" description="Polar residues" evidence="1">
    <location>
        <begin position="938"/>
        <end position="979"/>
    </location>
</feature>
<name>A0A7D9J0M2_PARCT</name>
<dbReference type="InterPro" id="IPR011047">
    <property type="entry name" value="Quinoprotein_ADH-like_sf"/>
</dbReference>
<feature type="region of interest" description="Disordered" evidence="1">
    <location>
        <begin position="1222"/>
        <end position="1293"/>
    </location>
</feature>
<feature type="compositionally biased region" description="Polar residues" evidence="1">
    <location>
        <begin position="1305"/>
        <end position="1334"/>
    </location>
</feature>
<feature type="transmembrane region" description="Helical" evidence="2">
    <location>
        <begin position="117"/>
        <end position="137"/>
    </location>
</feature>
<evidence type="ECO:0000313" key="3">
    <source>
        <dbReference type="EMBL" id="CAB4018028.1"/>
    </source>
</evidence>
<dbReference type="EMBL" id="CACRXK020009817">
    <property type="protein sequence ID" value="CAB4018028.1"/>
    <property type="molecule type" value="Genomic_DNA"/>
</dbReference>
<feature type="region of interest" description="Disordered" evidence="1">
    <location>
        <begin position="1090"/>
        <end position="1178"/>
    </location>
</feature>
<feature type="compositionally biased region" description="Polar residues" evidence="1">
    <location>
        <begin position="697"/>
        <end position="713"/>
    </location>
</feature>
<feature type="region of interest" description="Disordered" evidence="1">
    <location>
        <begin position="1305"/>
        <end position="1338"/>
    </location>
</feature>
<feature type="region of interest" description="Disordered" evidence="1">
    <location>
        <begin position="679"/>
        <end position="734"/>
    </location>
</feature>
<proteinExistence type="predicted"/>
<organism evidence="3 4">
    <name type="scientific">Paramuricea clavata</name>
    <name type="common">Red gorgonian</name>
    <name type="synonym">Violescent sea-whip</name>
    <dbReference type="NCBI Taxonomy" id="317549"/>
    <lineage>
        <taxon>Eukaryota</taxon>
        <taxon>Metazoa</taxon>
        <taxon>Cnidaria</taxon>
        <taxon>Anthozoa</taxon>
        <taxon>Octocorallia</taxon>
        <taxon>Malacalcyonacea</taxon>
        <taxon>Plexauridae</taxon>
        <taxon>Paramuricea</taxon>
    </lineage>
</organism>
<keyword evidence="2" id="KW-0812">Transmembrane</keyword>
<feature type="compositionally biased region" description="Polar residues" evidence="1">
    <location>
        <begin position="987"/>
        <end position="1015"/>
    </location>
</feature>
<reference evidence="3" key="1">
    <citation type="submission" date="2020-04" db="EMBL/GenBank/DDBJ databases">
        <authorList>
            <person name="Alioto T."/>
            <person name="Alioto T."/>
            <person name="Gomez Garrido J."/>
        </authorList>
    </citation>
    <scope>NUCLEOTIDE SEQUENCE</scope>
    <source>
        <strain evidence="3">A484AB</strain>
    </source>
</reference>
<accession>A0A7D9J0M2</accession>
<feature type="compositionally biased region" description="Basic and acidic residues" evidence="1">
    <location>
        <begin position="79"/>
        <end position="90"/>
    </location>
</feature>
<feature type="region of interest" description="Disordered" evidence="1">
    <location>
        <begin position="595"/>
        <end position="625"/>
    </location>
</feature>
<feature type="compositionally biased region" description="Polar residues" evidence="1">
    <location>
        <begin position="1165"/>
        <end position="1178"/>
    </location>
</feature>
<keyword evidence="4" id="KW-1185">Reference proteome</keyword>
<dbReference type="OrthoDB" id="6364780at2759"/>
<evidence type="ECO:0000313" key="4">
    <source>
        <dbReference type="Proteomes" id="UP001152795"/>
    </source>
</evidence>
<evidence type="ECO:0000256" key="2">
    <source>
        <dbReference type="SAM" id="Phobius"/>
    </source>
</evidence>
<protein>
    <recommendedName>
        <fullName evidence="5">Protein ITFG3</fullName>
    </recommendedName>
</protein>
<feature type="region of interest" description="Disordered" evidence="1">
    <location>
        <begin position="62"/>
        <end position="93"/>
    </location>
</feature>
<feature type="compositionally biased region" description="Polar residues" evidence="1">
    <location>
        <begin position="595"/>
        <end position="604"/>
    </location>
</feature>
<dbReference type="SUPFAM" id="SSF50998">
    <property type="entry name" value="Quinoprotein alcohol dehydrogenase-like"/>
    <property type="match status" value="1"/>
</dbReference>
<feature type="compositionally biased region" description="Polar residues" evidence="1">
    <location>
        <begin position="1416"/>
        <end position="1426"/>
    </location>
</feature>
<feature type="region of interest" description="Disordered" evidence="1">
    <location>
        <begin position="887"/>
        <end position="1063"/>
    </location>
</feature>
<feature type="compositionally biased region" description="Polar residues" evidence="1">
    <location>
        <begin position="1270"/>
        <end position="1286"/>
    </location>
</feature>
<feature type="compositionally biased region" description="Low complexity" evidence="1">
    <location>
        <begin position="924"/>
        <end position="937"/>
    </location>
</feature>
<feature type="compositionally biased region" description="Basic and acidic residues" evidence="1">
    <location>
        <begin position="679"/>
        <end position="696"/>
    </location>
</feature>
<keyword evidence="2" id="KW-0472">Membrane</keyword>
<feature type="compositionally biased region" description="Polar residues" evidence="1">
    <location>
        <begin position="1098"/>
        <end position="1117"/>
    </location>
</feature>
<feature type="compositionally biased region" description="Basic and acidic residues" evidence="1">
    <location>
        <begin position="1016"/>
        <end position="1028"/>
    </location>
</feature>
<feature type="compositionally biased region" description="Polar residues" evidence="1">
    <location>
        <begin position="1033"/>
        <end position="1061"/>
    </location>
</feature>
<feature type="compositionally biased region" description="Polar residues" evidence="1">
    <location>
        <begin position="1223"/>
        <end position="1261"/>
    </location>
</feature>
<feature type="compositionally biased region" description="Basic and acidic residues" evidence="1">
    <location>
        <begin position="1118"/>
        <end position="1145"/>
    </location>
</feature>
<sequence length="1553" mass="173078">MKNSQGCARLVLNKTEKKIATFKAVNMFTPRGYTAVPQDVVSQDEDEVFENNNLSRSFDEQRKNCGASRNTDAMATPRTSRESEEAETKERRVKRNVRFESRSLDDKPEPMSNARRLCFVVSLMICTLTIFVFAFTVPCKGPSCNVANMITTVTSNLEKFHQNWSTVFPGYSTGIVFHLSSTKTREVVVSYDGKRVSGNDLTKKHRNEKFEVKNKWNTKSRWNTKESGLILLNEDNGKLLWLYNASDVVKLIECRTDDNDFEMCLIQSSHGRLQLINPKRNQIIWSTRILIGSILPSIIIGISDCDGDDGRDILLSYDRFNTTCIPPTNKTFCTHPGIVQLISGRTGYPLGTRLNIPQNHLIKRVSVHSTRQAENLIFVLTVGNKGHVKVISIQDLYGKILESRGESPFLFINSTVSVLDIVSTDHEPVVKDLNKDFVEDIILVTLAGNKHSLTAVDGGKLKRMWRIAFGSRKMLSQPVVGHYNDDEVPDILVILDDPVLSLLNQSLVQILDGQNGNIIWSRKLRLAKNTTPLSANVGYKNDVFLLWIEKESKTKYEKIFPSKTVKDVEVQRKPAAQQALNKATSFDTRNAVQNNVNGHSIQQQPKHRRSPRSVESREKMTLPASDVASELDSLVDEIFVKDFENTPATNLHEKPRTESSVQLHLKPRRIESTHKILEDILKRDGEPSSVIDKESSSHGGRQKATSSTRSPTQRPGFEDIHALHSKPSTRVGQSFRQMKINSLNSANGGRKPSPTTLKLATQRPVLYDIRALHSTPSTRVRQSVRQMKINSHKSGNNERKPSPTTLKLATQRPVLYDIRALHSEPSKRVKNRQTITQVLINNADNEHNAGRNQSPTVNLGVHISLGTERPINNNNPQARTKKPREALLLNDDKVTNERHTIPTTKKPSTKLSHRKRVEQFIVNSPGSGIDDGSDSNSATTMTRSRVDNGRQSPTSTLPTERSLNMQNKIYDITQKQSRTMADREATVANTENDGNDGRQSSTGSSPESHGNIQSEPTREVVNSRKVEDVIIQTPFSGNTSRGSKNDAMQNPTITLPTTRPESQQRDIEMIKSKSTTRMVNSGIAEDVRIQNPGKVESSAGQGNTAKHVSKEVTTPTTHARDQQDKKTISDRIDNDNNNKSREQSLKSDINSVPGRVLAPHPGFSVHQTSTSKTNSPVLDSSLVLTPSDNHTSATAEGMADIESENTQDKIRAGKDIIVMPTKASINKQPTGQNFQKPTQQKRQINSNTQTATQQQRDANINSDKRLLNVNKPTHTSPNNSALSNDGNKPLNVGSAHRIKNTIIKTASSPSQDVQKHGQSISNPKPPTKLQQLSKTNHDKNAVNKLKDESNVLPTLGKSNLNTKVRLHDSVLDKKGNVGNATKNSHILHPIKLNGTRHLDGNIKSVQVKKQKSNQNETLQRQPSQLLKTTQMNQSKLGDIHHTTARPHVPSSKKKHHVECHKGYDLALIAIFPDSPRNSFTVISQENSVRKNKGSSAPSSCDTLWPTLNSSPLVHDADSDGFLEITYAVNYGEETQNERTMKVRKFSIKVDSED</sequence>